<dbReference type="AlphaFoldDB" id="A0A2M4CAK1"/>
<organism evidence="1">
    <name type="scientific">Anopheles marajoara</name>
    <dbReference type="NCBI Taxonomy" id="58244"/>
    <lineage>
        <taxon>Eukaryota</taxon>
        <taxon>Metazoa</taxon>
        <taxon>Ecdysozoa</taxon>
        <taxon>Arthropoda</taxon>
        <taxon>Hexapoda</taxon>
        <taxon>Insecta</taxon>
        <taxon>Pterygota</taxon>
        <taxon>Neoptera</taxon>
        <taxon>Endopterygota</taxon>
        <taxon>Diptera</taxon>
        <taxon>Nematocera</taxon>
        <taxon>Culicoidea</taxon>
        <taxon>Culicidae</taxon>
        <taxon>Anophelinae</taxon>
        <taxon>Anopheles</taxon>
    </lineage>
</organism>
<name>A0A2M4CAK1_9DIPT</name>
<accession>A0A2M4CAK1</accession>
<sequence>MCALMISFRFLQQGTSVRFVAGGYYRVWVCASCSQPPLPGAFITAASLLQISVLRGNTALPAKQPSFYITTIPNVTRVSNNTKCYKSEK</sequence>
<protein>
    <submittedName>
        <fullName evidence="1">Putative secreted protein</fullName>
    </submittedName>
</protein>
<reference evidence="1" key="1">
    <citation type="submission" date="2018-01" db="EMBL/GenBank/DDBJ databases">
        <title>An insight into the sialome of Amazonian anophelines.</title>
        <authorList>
            <person name="Ribeiro J.M."/>
            <person name="Scarpassa V."/>
            <person name="Calvo E."/>
        </authorList>
    </citation>
    <scope>NUCLEOTIDE SEQUENCE</scope>
    <source>
        <tissue evidence="1">Salivary glands</tissue>
    </source>
</reference>
<dbReference type="EMBL" id="GGFJ01013030">
    <property type="protein sequence ID" value="MBW62171.1"/>
    <property type="molecule type" value="Transcribed_RNA"/>
</dbReference>
<proteinExistence type="predicted"/>
<evidence type="ECO:0000313" key="1">
    <source>
        <dbReference type="EMBL" id="MBW62171.1"/>
    </source>
</evidence>